<dbReference type="PANTHER" id="PTHR39217:SF1">
    <property type="entry name" value="GLUTATHIONE SYNTHETASE"/>
    <property type="match status" value="1"/>
</dbReference>
<dbReference type="EMBL" id="BAABHB010000016">
    <property type="protein sequence ID" value="GAA4418289.1"/>
    <property type="molecule type" value="Genomic_DNA"/>
</dbReference>
<evidence type="ECO:0000313" key="2">
    <source>
        <dbReference type="Proteomes" id="UP001500936"/>
    </source>
</evidence>
<dbReference type="SUPFAM" id="SSF56059">
    <property type="entry name" value="Glutathione synthetase ATP-binding domain-like"/>
    <property type="match status" value="1"/>
</dbReference>
<organism evidence="1 2">
    <name type="scientific">Nibrella viscosa</name>
    <dbReference type="NCBI Taxonomy" id="1084524"/>
    <lineage>
        <taxon>Bacteria</taxon>
        <taxon>Pseudomonadati</taxon>
        <taxon>Bacteroidota</taxon>
        <taxon>Cytophagia</taxon>
        <taxon>Cytophagales</taxon>
        <taxon>Spirosomataceae</taxon>
        <taxon>Nibrella</taxon>
    </lineage>
</organism>
<evidence type="ECO:0008006" key="3">
    <source>
        <dbReference type="Google" id="ProtNLM"/>
    </source>
</evidence>
<dbReference type="RefSeq" id="WP_345270944.1">
    <property type="nucleotide sequence ID" value="NZ_BAABHB010000016.1"/>
</dbReference>
<comment type="caution">
    <text evidence="1">The sequence shown here is derived from an EMBL/GenBank/DDBJ whole genome shotgun (WGS) entry which is preliminary data.</text>
</comment>
<keyword evidence="2" id="KW-1185">Reference proteome</keyword>
<dbReference type="InterPro" id="IPR053191">
    <property type="entry name" value="DcsG_Biosynth_Enzyme"/>
</dbReference>
<proteinExistence type="predicted"/>
<dbReference type="Gene3D" id="3.40.50.20">
    <property type="match status" value="1"/>
</dbReference>
<protein>
    <recommendedName>
        <fullName evidence="3">Glutathione synthetase, ATP-grasp domain</fullName>
    </recommendedName>
</protein>
<evidence type="ECO:0000313" key="1">
    <source>
        <dbReference type="EMBL" id="GAA4418289.1"/>
    </source>
</evidence>
<dbReference type="Gene3D" id="3.30.1490.20">
    <property type="entry name" value="ATP-grasp fold, A domain"/>
    <property type="match status" value="1"/>
</dbReference>
<dbReference type="PANTHER" id="PTHR39217">
    <property type="match status" value="1"/>
</dbReference>
<sequence>MKIAYICYEDIGTYASSVENEDQALFRFLKTKGLDIHFMLWTDPLAQWSHFDLALLKAPWDYFEKIDQFYAWLDTLKQQHVPLLNPYDIVRWNSDKHYLRDIAAAGFPVTPTLFLEKGEQADLAAYFDQFNSVKLIVKPCISAGSKNTYAISREQLSDFTPKLNALLQQEAFMVQPFLTQIQEEGEWSLLFFNGVFSHAVLKKAKAGDFRVQHYLGGTIHPQQPSPALVQAAEAYVRRFAKDCLYARVDGTLVAEQFVLMELELIEPFLFLFTDPNSYERYFEALQHLTVSSLV</sequence>
<gene>
    <name evidence="1" type="ORF">GCM10023187_51580</name>
</gene>
<dbReference type="Proteomes" id="UP001500936">
    <property type="component" value="Unassembled WGS sequence"/>
</dbReference>
<dbReference type="InterPro" id="IPR013815">
    <property type="entry name" value="ATP_grasp_subdomain_1"/>
</dbReference>
<reference evidence="2" key="1">
    <citation type="journal article" date="2019" name="Int. J. Syst. Evol. Microbiol.">
        <title>The Global Catalogue of Microorganisms (GCM) 10K type strain sequencing project: providing services to taxonomists for standard genome sequencing and annotation.</title>
        <authorList>
            <consortium name="The Broad Institute Genomics Platform"/>
            <consortium name="The Broad Institute Genome Sequencing Center for Infectious Disease"/>
            <person name="Wu L."/>
            <person name="Ma J."/>
        </authorList>
    </citation>
    <scope>NUCLEOTIDE SEQUENCE [LARGE SCALE GENOMIC DNA]</scope>
    <source>
        <strain evidence="2">JCM 17925</strain>
    </source>
</reference>
<dbReference type="Gene3D" id="3.30.470.20">
    <property type="entry name" value="ATP-grasp fold, B domain"/>
    <property type="match status" value="1"/>
</dbReference>
<name>A0ABP8KWU7_9BACT</name>
<accession>A0ABP8KWU7</accession>